<feature type="binding site" evidence="5">
    <location>
        <position position="66"/>
    </location>
    <ligand>
        <name>a divalent metal cation</name>
        <dbReference type="ChEBI" id="CHEBI:60240"/>
        <label>1</label>
    </ligand>
</feature>
<dbReference type="InterPro" id="IPR036069">
    <property type="entry name" value="DUF34/NIF3_sf"/>
</dbReference>
<dbReference type="RefSeq" id="WP_222822665.1">
    <property type="nucleotide sequence ID" value="NZ_CP082237.1"/>
</dbReference>
<protein>
    <recommendedName>
        <fullName evidence="2 4">GTP cyclohydrolase 1 type 2 homolog</fullName>
    </recommendedName>
</protein>
<proteinExistence type="inferred from homology"/>
<evidence type="ECO:0000256" key="2">
    <source>
        <dbReference type="ARBA" id="ARBA00022112"/>
    </source>
</evidence>
<evidence type="ECO:0000256" key="5">
    <source>
        <dbReference type="PIRSR" id="PIRSR602678-1"/>
    </source>
</evidence>
<dbReference type="GO" id="GO:0046872">
    <property type="term" value="F:metal ion binding"/>
    <property type="evidence" value="ECO:0007669"/>
    <property type="project" value="UniProtKB-UniRule"/>
</dbReference>
<feature type="binding site" evidence="5">
    <location>
        <position position="331"/>
    </location>
    <ligand>
        <name>a divalent metal cation</name>
        <dbReference type="ChEBI" id="CHEBI:60240"/>
        <label>1</label>
    </ligand>
</feature>
<dbReference type="Gene3D" id="3.40.1390.30">
    <property type="entry name" value="NIF3 (NGG1p interacting factor 3)-like"/>
    <property type="match status" value="1"/>
</dbReference>
<dbReference type="PANTHER" id="PTHR13799:SF14">
    <property type="entry name" value="GTP CYCLOHYDROLASE 1 TYPE 2 HOMOLOG"/>
    <property type="match status" value="1"/>
</dbReference>
<dbReference type="Pfam" id="PF01784">
    <property type="entry name" value="DUF34_NIF3"/>
    <property type="match status" value="1"/>
</dbReference>
<dbReference type="InterPro" id="IPR017221">
    <property type="entry name" value="DUF34/NIF3_bac"/>
</dbReference>
<dbReference type="GO" id="GO:0005737">
    <property type="term" value="C:cytoplasm"/>
    <property type="evidence" value="ECO:0007669"/>
    <property type="project" value="TreeGrafter"/>
</dbReference>
<dbReference type="AlphaFoldDB" id="A0A8X8I8D4"/>
<evidence type="ECO:0000313" key="7">
    <source>
        <dbReference type="Proteomes" id="UP000825179"/>
    </source>
</evidence>
<feature type="binding site" evidence="5">
    <location>
        <position position="67"/>
    </location>
    <ligand>
        <name>a divalent metal cation</name>
        <dbReference type="ChEBI" id="CHEBI:60240"/>
        <label>1</label>
    </ligand>
</feature>
<dbReference type="FunFam" id="3.40.1390.30:FF:000001">
    <property type="entry name" value="GTP cyclohydrolase 1 type 2"/>
    <property type="match status" value="1"/>
</dbReference>
<feature type="binding site" evidence="5">
    <location>
        <position position="105"/>
    </location>
    <ligand>
        <name>a divalent metal cation</name>
        <dbReference type="ChEBI" id="CHEBI:60240"/>
        <label>1</label>
    </ligand>
</feature>
<dbReference type="PIRSF" id="PIRSF037489">
    <property type="entry name" value="UCP037489_NIF3_YqfO"/>
    <property type="match status" value="1"/>
</dbReference>
<reference evidence="6 7" key="1">
    <citation type="journal article" date="2020" name="Extremophiles">
        <title>Genomic analysis of Caldalkalibacillus thermarum TA2.A1 reveals aerobic alkaliphilic metabolism and evolutionary hallmarks linking alkaliphilic bacteria and plant life.</title>
        <authorList>
            <person name="de Jong S.I."/>
            <person name="van den Broek M.A."/>
            <person name="Merkel A.Y."/>
            <person name="de la Torre Cortes P."/>
            <person name="Kalamorz F."/>
            <person name="Cook G.M."/>
            <person name="van Loosdrecht M.C.M."/>
            <person name="McMillan D.G.G."/>
        </authorList>
    </citation>
    <scope>NUCLEOTIDE SEQUENCE [LARGE SCALE GENOMIC DNA]</scope>
    <source>
        <strain evidence="6 7">TA2.A1</strain>
    </source>
</reference>
<evidence type="ECO:0000256" key="1">
    <source>
        <dbReference type="ARBA" id="ARBA00006964"/>
    </source>
</evidence>
<feature type="binding site" evidence="5">
    <location>
        <position position="334"/>
    </location>
    <ligand>
        <name>a divalent metal cation</name>
        <dbReference type="ChEBI" id="CHEBI:60240"/>
        <label>1</label>
    </ligand>
</feature>
<sequence length="371" mass="40726">MTIHAQTVIQWLEQFAPKSLAVEGDKIGLQIGSLQKEISKVLVTLDVTPEVVEEAISKGAELIIAHHPPVYRPLTHVRTDLPKGEMIARLLKHDIAVYAAHTNLDVAEGGLNDWLAQRLELADVEVLAPTHHESLKKLIVFVPHDHEAAVRQALGNAGAGHIGNYSHCTFRTEGIGTFKPGEGTNPYIGTQGEIEQVKEVKIETVFPASLEKKIVQAMLKAHPYEEVAYDIYELAQPGKARGLGRIGYLKQEMNLKAFAEKVKKALDVPFCRVVGPLDTPIKKVAVLGGDGNKYVQHALFKGADVLVTGDVYFHTAQDALLSGLSLVDPGHHAEKIMIKGLEHVLREKVREHKAEVQIIASEVNTDPFQLI</sequence>
<dbReference type="FunFam" id="3.30.70.120:FF:000006">
    <property type="entry name" value="GTP cyclohydrolase 1 type 2 homolog"/>
    <property type="match status" value="1"/>
</dbReference>
<evidence type="ECO:0000256" key="3">
    <source>
        <dbReference type="ARBA" id="ARBA00022723"/>
    </source>
</evidence>
<name>A0A8X8I8D4_CALTT</name>
<dbReference type="EMBL" id="CP082237">
    <property type="protein sequence ID" value="QZT33358.1"/>
    <property type="molecule type" value="Genomic_DNA"/>
</dbReference>
<dbReference type="SUPFAM" id="SSF102705">
    <property type="entry name" value="NIF3 (NGG1p interacting factor 3)-like"/>
    <property type="match status" value="1"/>
</dbReference>
<dbReference type="KEGG" id="cthu:HUR95_14030"/>
<keyword evidence="7" id="KW-1185">Reference proteome</keyword>
<dbReference type="Gene3D" id="3.30.70.120">
    <property type="match status" value="1"/>
</dbReference>
<dbReference type="InterPro" id="IPR002678">
    <property type="entry name" value="DUF34/NIF3"/>
</dbReference>
<dbReference type="PANTHER" id="PTHR13799">
    <property type="entry name" value="NGG1 INTERACTING FACTOR 3"/>
    <property type="match status" value="1"/>
</dbReference>
<organism evidence="6 7">
    <name type="scientific">Caldalkalibacillus thermarum (strain TA2.A1)</name>
    <dbReference type="NCBI Taxonomy" id="986075"/>
    <lineage>
        <taxon>Bacteria</taxon>
        <taxon>Bacillati</taxon>
        <taxon>Bacillota</taxon>
        <taxon>Bacilli</taxon>
        <taxon>Bacillales</taxon>
        <taxon>Bacillaceae</taxon>
        <taxon>Caldalkalibacillus</taxon>
    </lineage>
</organism>
<dbReference type="NCBIfam" id="TIGR00486">
    <property type="entry name" value="YbgI_SA1388"/>
    <property type="match status" value="1"/>
</dbReference>
<comment type="similarity">
    <text evidence="1 4">Belongs to the GTP cyclohydrolase I type 2/NIF3 family.</text>
</comment>
<evidence type="ECO:0000256" key="4">
    <source>
        <dbReference type="PIRNR" id="PIRNR037489"/>
    </source>
</evidence>
<keyword evidence="3 4" id="KW-0479">Metal-binding</keyword>
<dbReference type="Proteomes" id="UP000825179">
    <property type="component" value="Chromosome"/>
</dbReference>
<gene>
    <name evidence="6" type="ORF">HUR95_14030</name>
</gene>
<accession>A0A8X8I8D4</accession>
<evidence type="ECO:0000313" key="6">
    <source>
        <dbReference type="EMBL" id="QZT33358.1"/>
    </source>
</evidence>
<dbReference type="InterPro" id="IPR015867">
    <property type="entry name" value="N-reg_PII/ATP_PRibTrfase_C"/>
</dbReference>